<protein>
    <recommendedName>
        <fullName evidence="4">Glycine-rich protein</fullName>
    </recommendedName>
</protein>
<dbReference type="RefSeq" id="XP_021844661.2">
    <property type="nucleotide sequence ID" value="XM_021988969.2"/>
</dbReference>
<organism evidence="2 3">
    <name type="scientific">Spinacia oleracea</name>
    <name type="common">Spinach</name>
    <dbReference type="NCBI Taxonomy" id="3562"/>
    <lineage>
        <taxon>Eukaryota</taxon>
        <taxon>Viridiplantae</taxon>
        <taxon>Streptophyta</taxon>
        <taxon>Embryophyta</taxon>
        <taxon>Tracheophyta</taxon>
        <taxon>Spermatophyta</taxon>
        <taxon>Magnoliopsida</taxon>
        <taxon>eudicotyledons</taxon>
        <taxon>Gunneridae</taxon>
        <taxon>Pentapetalae</taxon>
        <taxon>Caryophyllales</taxon>
        <taxon>Chenopodiaceae</taxon>
        <taxon>Chenopodioideae</taxon>
        <taxon>Anserineae</taxon>
        <taxon>Spinacia</taxon>
    </lineage>
</organism>
<evidence type="ECO:0000313" key="2">
    <source>
        <dbReference type="Proteomes" id="UP000813463"/>
    </source>
</evidence>
<feature type="compositionally biased region" description="Basic and acidic residues" evidence="1">
    <location>
        <begin position="340"/>
        <end position="352"/>
    </location>
</feature>
<proteinExistence type="predicted"/>
<feature type="region of interest" description="Disordered" evidence="1">
    <location>
        <begin position="83"/>
        <end position="111"/>
    </location>
</feature>
<sequence>MAATSISSDPAAAEGPVLSVISKRIRALRKKLNRIAQMEDSVSQGKTLNKEQQDVLRSKSSVVALIDEFEKLRAPLSSAVEEEHSIALSSTPPPSSAEEQQPSSENNDEICNNDEDVAVKDLLDLMYFGSLFDVKPQSDFTSLMLTRTHERGCCLTYDYVTDDATDLLVERDLDLISALQGLMISRPVNSSLSHQNALERCIHHAKLWLSNSDQPIDHQASITYAGLREKLKKIIASDYFTATPQMKGPGEVAAAAAVGNFGSFQVPMHESMVPVEVPVQIEGSAEQYPDSEENLANYEGYETGEQQIGGAEEFQKDDLEGENPPEAVSAQTEQEQLQAEEEHGYRNADFKEQQYFPRRGSRGGRGGGRRGYPNGRGGRGTGRGGGPYQNGRGQYYDNYIPRNYYAKRGGRGGGAGGNGGNTYHNSPSAAEGNHTQANMGVAS</sequence>
<feature type="compositionally biased region" description="Low complexity" evidence="1">
    <location>
        <begin position="96"/>
        <end position="105"/>
    </location>
</feature>
<gene>
    <name evidence="3" type="primary">LOC110784505</name>
</gene>
<feature type="compositionally biased region" description="Gly residues" evidence="1">
    <location>
        <begin position="411"/>
        <end position="420"/>
    </location>
</feature>
<evidence type="ECO:0000313" key="3">
    <source>
        <dbReference type="RefSeq" id="XP_021844661.2"/>
    </source>
</evidence>
<feature type="region of interest" description="Disordered" evidence="1">
    <location>
        <begin position="317"/>
        <end position="443"/>
    </location>
</feature>
<feature type="compositionally biased region" description="Polar residues" evidence="1">
    <location>
        <begin position="422"/>
        <end position="443"/>
    </location>
</feature>
<feature type="compositionally biased region" description="Gly residues" evidence="1">
    <location>
        <begin position="363"/>
        <end position="388"/>
    </location>
</feature>
<accession>A0A9R0JRQ0</accession>
<keyword evidence="2" id="KW-1185">Reference proteome</keyword>
<evidence type="ECO:0000256" key="1">
    <source>
        <dbReference type="SAM" id="MobiDB-lite"/>
    </source>
</evidence>
<evidence type="ECO:0008006" key="4">
    <source>
        <dbReference type="Google" id="ProtNLM"/>
    </source>
</evidence>
<dbReference type="AlphaFoldDB" id="A0A9R0JRQ0"/>
<dbReference type="PANTHER" id="PTHR37736:SF1">
    <property type="entry name" value="GLYCINE-RICH PROTEIN"/>
    <property type="match status" value="1"/>
</dbReference>
<dbReference type="GeneID" id="110784505"/>
<name>A0A9R0JRQ0_SPIOL</name>
<dbReference type="KEGG" id="soe:110784505"/>
<dbReference type="PANTHER" id="PTHR37736">
    <property type="entry name" value="GLYCINE-RICH PROTEIN"/>
    <property type="match status" value="1"/>
</dbReference>
<reference evidence="3" key="2">
    <citation type="submission" date="2025-08" db="UniProtKB">
        <authorList>
            <consortium name="RefSeq"/>
        </authorList>
    </citation>
    <scope>IDENTIFICATION</scope>
    <source>
        <tissue evidence="3">Leaf</tissue>
    </source>
</reference>
<reference evidence="2" key="1">
    <citation type="journal article" date="2021" name="Nat. Commun.">
        <title>Genomic analyses provide insights into spinach domestication and the genetic basis of agronomic traits.</title>
        <authorList>
            <person name="Cai X."/>
            <person name="Sun X."/>
            <person name="Xu C."/>
            <person name="Sun H."/>
            <person name="Wang X."/>
            <person name="Ge C."/>
            <person name="Zhang Z."/>
            <person name="Wang Q."/>
            <person name="Fei Z."/>
            <person name="Jiao C."/>
            <person name="Wang Q."/>
        </authorList>
    </citation>
    <scope>NUCLEOTIDE SEQUENCE [LARGE SCALE GENOMIC DNA]</scope>
    <source>
        <strain evidence="2">cv. Varoflay</strain>
    </source>
</reference>
<dbReference type="Proteomes" id="UP000813463">
    <property type="component" value="Chromosome 1"/>
</dbReference>